<dbReference type="RefSeq" id="WP_111457391.1">
    <property type="nucleotide sequence ID" value="NZ_QFYP01000001.1"/>
</dbReference>
<feature type="signal peptide" evidence="1">
    <location>
        <begin position="1"/>
        <end position="26"/>
    </location>
</feature>
<proteinExistence type="predicted"/>
<comment type="caution">
    <text evidence="2">The sequence shown here is derived from an EMBL/GenBank/DDBJ whole genome shotgun (WGS) entry which is preliminary data.</text>
</comment>
<keyword evidence="1" id="KW-0732">Signal</keyword>
<evidence type="ECO:0000313" key="3">
    <source>
        <dbReference type="Proteomes" id="UP000249842"/>
    </source>
</evidence>
<accession>A0A328B4Y1</accession>
<reference evidence="3" key="1">
    <citation type="submission" date="2018-05" db="EMBL/GenBank/DDBJ databases">
        <authorList>
            <person name="Li X."/>
        </authorList>
    </citation>
    <scope>NUCLEOTIDE SEQUENCE [LARGE SCALE GENOMIC DNA]</scope>
    <source>
        <strain evidence="3">HKS-05</strain>
    </source>
</reference>
<gene>
    <name evidence="2" type="ORF">DJ021_09910</name>
</gene>
<dbReference type="AlphaFoldDB" id="A0A328B4Y1"/>
<organism evidence="2 3">
    <name type="scientific">Phenylobacterium hankyongense</name>
    <dbReference type="NCBI Taxonomy" id="1813876"/>
    <lineage>
        <taxon>Bacteria</taxon>
        <taxon>Pseudomonadati</taxon>
        <taxon>Pseudomonadota</taxon>
        <taxon>Alphaproteobacteria</taxon>
        <taxon>Caulobacterales</taxon>
        <taxon>Caulobacteraceae</taxon>
        <taxon>Phenylobacterium</taxon>
    </lineage>
</organism>
<evidence type="ECO:0008006" key="4">
    <source>
        <dbReference type="Google" id="ProtNLM"/>
    </source>
</evidence>
<evidence type="ECO:0000313" key="2">
    <source>
        <dbReference type="EMBL" id="RAK60098.1"/>
    </source>
</evidence>
<dbReference type="PROSITE" id="PS51257">
    <property type="entry name" value="PROKAR_LIPOPROTEIN"/>
    <property type="match status" value="1"/>
</dbReference>
<evidence type="ECO:0000256" key="1">
    <source>
        <dbReference type="SAM" id="SignalP"/>
    </source>
</evidence>
<dbReference type="Proteomes" id="UP000249842">
    <property type="component" value="Unassembled WGS sequence"/>
</dbReference>
<keyword evidence="3" id="KW-1185">Reference proteome</keyword>
<dbReference type="EMBL" id="QFYP01000001">
    <property type="protein sequence ID" value="RAK60098.1"/>
    <property type="molecule type" value="Genomic_DNA"/>
</dbReference>
<feature type="chain" id="PRO_5016346600" description="PepSY domain-containing protein" evidence="1">
    <location>
        <begin position="27"/>
        <end position="102"/>
    </location>
</feature>
<name>A0A328B4Y1_9CAUL</name>
<protein>
    <recommendedName>
        <fullName evidence="4">PepSY domain-containing protein</fullName>
    </recommendedName>
</protein>
<sequence>MSVRRPLLCAAVLAGLLAAACGPAGPAGPVRSPMRASELAQRELRAAGLDEAVIDARRQGDRWVVTTRRRESSMAGHLVFVDARSGQVTVKRYWSVELGRRR</sequence>